<keyword evidence="3" id="KW-1185">Reference proteome</keyword>
<feature type="domain" description="Plasmid pRiA4b Orf3-like" evidence="1">
    <location>
        <begin position="3"/>
        <end position="176"/>
    </location>
</feature>
<reference evidence="3" key="1">
    <citation type="journal article" date="2019" name="Int. J. Syst. Evol. Microbiol.">
        <title>The Global Catalogue of Microorganisms (GCM) 10K type strain sequencing project: providing services to taxonomists for standard genome sequencing and annotation.</title>
        <authorList>
            <consortium name="The Broad Institute Genomics Platform"/>
            <consortium name="The Broad Institute Genome Sequencing Center for Infectious Disease"/>
            <person name="Wu L."/>
            <person name="Ma J."/>
        </authorList>
    </citation>
    <scope>NUCLEOTIDE SEQUENCE [LARGE SCALE GENOMIC DNA]</scope>
    <source>
        <strain evidence="3">JCM 16601</strain>
    </source>
</reference>
<evidence type="ECO:0000313" key="2">
    <source>
        <dbReference type="EMBL" id="GAA3975921.1"/>
    </source>
</evidence>
<dbReference type="Pfam" id="PF07929">
    <property type="entry name" value="PRiA4_ORF3"/>
    <property type="match status" value="1"/>
</dbReference>
<dbReference type="InterPro" id="IPR012912">
    <property type="entry name" value="Plasmid_pRiA4b_Orf3-like"/>
</dbReference>
<gene>
    <name evidence="2" type="ORF">GCM10022210_28170</name>
</gene>
<dbReference type="EMBL" id="BAAAZC010000019">
    <property type="protein sequence ID" value="GAA3975921.1"/>
    <property type="molecule type" value="Genomic_DNA"/>
</dbReference>
<dbReference type="InterPro" id="IPR024047">
    <property type="entry name" value="MM3350-like_sf"/>
</dbReference>
<dbReference type="PANTHER" id="PTHR41878">
    <property type="entry name" value="LEXA REPRESSOR-RELATED"/>
    <property type="match status" value="1"/>
</dbReference>
<dbReference type="Proteomes" id="UP001500742">
    <property type="component" value="Unassembled WGS sequence"/>
</dbReference>
<protein>
    <submittedName>
        <fullName evidence="2">Plasmid pRiA4b ORF-3 family protein</fullName>
    </submittedName>
</protein>
<dbReference type="SUPFAM" id="SSF159941">
    <property type="entry name" value="MM3350-like"/>
    <property type="match status" value="1"/>
</dbReference>
<evidence type="ECO:0000313" key="3">
    <source>
        <dbReference type="Proteomes" id="UP001500742"/>
    </source>
</evidence>
<dbReference type="RefSeq" id="WP_259087503.1">
    <property type="nucleotide sequence ID" value="NZ_BAAAZC010000019.1"/>
</dbReference>
<organism evidence="2 3">
    <name type="scientific">Mucilaginibacter dorajii</name>
    <dbReference type="NCBI Taxonomy" id="692994"/>
    <lineage>
        <taxon>Bacteria</taxon>
        <taxon>Pseudomonadati</taxon>
        <taxon>Bacteroidota</taxon>
        <taxon>Sphingobacteriia</taxon>
        <taxon>Sphingobacteriales</taxon>
        <taxon>Sphingobacteriaceae</taxon>
        <taxon>Mucilaginibacter</taxon>
    </lineage>
</organism>
<name>A0ABP7Q3X4_9SPHI</name>
<accession>A0ABP7Q3X4</accession>
<sequence length="191" mass="22043">MSTFQFKIQIKYIDNPPVWRRLLIAGDTTFHEFHEIIQVAFEWENSHMYQFSPKGWGSKPVITLSEYEKQDELDSPEVKLSEIFTKRGQTYMYIYDFGDDWKHDIKLEKIIPEPVLYPTCTGGEGAGPIEDSGGAPGYANLLAVTSDPDNPDYDELRGWVGLEDDEDLDAGYFNMDELNEDLREWKLAEES</sequence>
<dbReference type="PANTHER" id="PTHR41878:SF1">
    <property type="entry name" value="TNPR PROTEIN"/>
    <property type="match status" value="1"/>
</dbReference>
<dbReference type="Gene3D" id="3.10.290.30">
    <property type="entry name" value="MM3350-like"/>
    <property type="match status" value="1"/>
</dbReference>
<comment type="caution">
    <text evidence="2">The sequence shown here is derived from an EMBL/GenBank/DDBJ whole genome shotgun (WGS) entry which is preliminary data.</text>
</comment>
<proteinExistence type="predicted"/>
<evidence type="ECO:0000259" key="1">
    <source>
        <dbReference type="Pfam" id="PF07929"/>
    </source>
</evidence>